<evidence type="ECO:0000256" key="5">
    <source>
        <dbReference type="HAMAP-Rule" id="MF_00378"/>
    </source>
</evidence>
<dbReference type="GO" id="GO:0006308">
    <property type="term" value="P:DNA catabolic process"/>
    <property type="evidence" value="ECO:0007669"/>
    <property type="project" value="UniProtKB-UniRule"/>
</dbReference>
<keyword evidence="3 5" id="KW-0378">Hydrolase</keyword>
<dbReference type="InterPro" id="IPR025824">
    <property type="entry name" value="OB-fold_nuc-bd_dom"/>
</dbReference>
<dbReference type="GO" id="GO:0005737">
    <property type="term" value="C:cytoplasm"/>
    <property type="evidence" value="ECO:0007669"/>
    <property type="project" value="UniProtKB-SubCell"/>
</dbReference>
<comment type="similarity">
    <text evidence="5 6">Belongs to the XseA family.</text>
</comment>
<dbReference type="GO" id="GO:0008855">
    <property type="term" value="F:exodeoxyribonuclease VII activity"/>
    <property type="evidence" value="ECO:0007669"/>
    <property type="project" value="UniProtKB-UniRule"/>
</dbReference>
<dbReference type="EC" id="3.1.11.6" evidence="5"/>
<dbReference type="GO" id="GO:0009318">
    <property type="term" value="C:exodeoxyribonuclease VII complex"/>
    <property type="evidence" value="ECO:0007669"/>
    <property type="project" value="UniProtKB-UniRule"/>
</dbReference>
<keyword evidence="1 5" id="KW-0963">Cytoplasm</keyword>
<evidence type="ECO:0000256" key="4">
    <source>
        <dbReference type="ARBA" id="ARBA00022839"/>
    </source>
</evidence>
<dbReference type="InterPro" id="IPR020579">
    <property type="entry name" value="Exonuc_VII_lsu_C"/>
</dbReference>
<dbReference type="EMBL" id="FWDM01000003">
    <property type="protein sequence ID" value="SLM10030.1"/>
    <property type="molecule type" value="Genomic_DNA"/>
</dbReference>
<protein>
    <recommendedName>
        <fullName evidence="5">Exodeoxyribonuclease 7 large subunit</fullName>
        <ecNumber evidence="5">3.1.11.6</ecNumber>
    </recommendedName>
    <alternativeName>
        <fullName evidence="5">Exodeoxyribonuclease VII large subunit</fullName>
        <shortName evidence="5">Exonuclease VII large subunit</shortName>
    </alternativeName>
</protein>
<evidence type="ECO:0000256" key="3">
    <source>
        <dbReference type="ARBA" id="ARBA00022801"/>
    </source>
</evidence>
<dbReference type="CDD" id="cd04489">
    <property type="entry name" value="ExoVII_LU_OBF"/>
    <property type="match status" value="1"/>
</dbReference>
<accession>A0A3P3XFF2</accession>
<keyword evidence="2 5" id="KW-0540">Nuclease</keyword>
<reference evidence="9" key="1">
    <citation type="submission" date="2017-02" db="EMBL/GenBank/DDBJ databases">
        <authorList>
            <person name="Regsiter A."/>
            <person name="William W."/>
        </authorList>
    </citation>
    <scope>NUCLEOTIDE SEQUENCE</scope>
    <source>
        <strain evidence="9">Bib</strain>
    </source>
</reference>
<dbReference type="Pfam" id="PF02601">
    <property type="entry name" value="Exonuc_VII_L"/>
    <property type="match status" value="1"/>
</dbReference>
<feature type="domain" description="Exonuclease VII large subunit C-terminal" evidence="7">
    <location>
        <begin position="133"/>
        <end position="338"/>
    </location>
</feature>
<dbReference type="InterPro" id="IPR003753">
    <property type="entry name" value="Exonuc_VII_L"/>
</dbReference>
<dbReference type="HAMAP" id="MF_00378">
    <property type="entry name" value="Exonuc_7_L"/>
    <property type="match status" value="1"/>
</dbReference>
<sequence>MHADDWLADSVQSSSPLSVSQLTLLIKNDLENKYPDVTVEGEISNCKVAASGHLYFSLKDDQAVLQAVMFRRDMLALSFVPRDGMKVWARGGISVYAGRGQYQLIARTMRAAGLGDILAMLEERKQKFAKEGLFDQDRKKQIPAFPERIAVVTSATGAAIRDIIHVLRRRNPKAHIILLPAAVQGEEAAASIAARIRQANQWSIADVLIVGRGGGSIEDLLPFSEEIVVRAIAESRIPVISAVGHETDWALSDYAADLRAPTPSAAAEMASKDLGLVQKEIEHFETVLAQSMRQIIEHARQRLSLVSPRSMESMLVRRHMLLMQRFDTATEAIEQGMRSKVDAFSHRIALAASAIELSNPKAIMKRGFSIVRKSAEIIRSAEMIKPGEEVHISFYRGEANASILSAQAEDARSKNDEGL</sequence>
<keyword evidence="4 5" id="KW-0269">Exonuclease</keyword>
<evidence type="ECO:0000256" key="6">
    <source>
        <dbReference type="RuleBase" id="RU004355"/>
    </source>
</evidence>
<gene>
    <name evidence="5 9" type="primary">xseA</name>
    <name evidence="9" type="ORF">SPIROBIBN47_110012</name>
</gene>
<dbReference type="PANTHER" id="PTHR30008">
    <property type="entry name" value="EXODEOXYRIBONUCLEASE 7 LARGE SUBUNIT"/>
    <property type="match status" value="1"/>
</dbReference>
<dbReference type="AlphaFoldDB" id="A0A3P3XFF2"/>
<comment type="subunit">
    <text evidence="5">Heterooligomer composed of large and small subunits.</text>
</comment>
<dbReference type="NCBIfam" id="TIGR00237">
    <property type="entry name" value="xseA"/>
    <property type="match status" value="1"/>
</dbReference>
<comment type="catalytic activity">
    <reaction evidence="5 6">
        <text>Exonucleolytic cleavage in either 5'- to 3'- or 3'- to 5'-direction to yield nucleoside 5'-phosphates.</text>
        <dbReference type="EC" id="3.1.11.6"/>
    </reaction>
</comment>
<proteinExistence type="inferred from homology"/>
<comment type="subcellular location">
    <subcellularLocation>
        <location evidence="5 6">Cytoplasm</location>
    </subcellularLocation>
</comment>
<name>A0A3P3XFF2_9SPIR</name>
<dbReference type="Pfam" id="PF13742">
    <property type="entry name" value="tRNA_anti_2"/>
    <property type="match status" value="1"/>
</dbReference>
<organism evidence="9">
    <name type="scientific">uncultured spirochete</name>
    <dbReference type="NCBI Taxonomy" id="156406"/>
    <lineage>
        <taxon>Bacteria</taxon>
        <taxon>Pseudomonadati</taxon>
        <taxon>Spirochaetota</taxon>
        <taxon>Spirochaetia</taxon>
        <taxon>Spirochaetales</taxon>
        <taxon>environmental samples</taxon>
    </lineage>
</organism>
<feature type="domain" description="OB-fold nucleic acid binding" evidence="8">
    <location>
        <begin position="17"/>
        <end position="110"/>
    </location>
</feature>
<evidence type="ECO:0000256" key="1">
    <source>
        <dbReference type="ARBA" id="ARBA00022490"/>
    </source>
</evidence>
<evidence type="ECO:0000313" key="9">
    <source>
        <dbReference type="EMBL" id="SLM10030.1"/>
    </source>
</evidence>
<dbReference type="GO" id="GO:0003676">
    <property type="term" value="F:nucleic acid binding"/>
    <property type="evidence" value="ECO:0007669"/>
    <property type="project" value="InterPro"/>
</dbReference>
<comment type="function">
    <text evidence="5">Bidirectionally degrades single-stranded DNA into large acid-insoluble oligonucleotides, which are then degraded further into small acid-soluble oligonucleotides.</text>
</comment>
<evidence type="ECO:0000259" key="7">
    <source>
        <dbReference type="Pfam" id="PF02601"/>
    </source>
</evidence>
<dbReference type="PANTHER" id="PTHR30008:SF0">
    <property type="entry name" value="EXODEOXYRIBONUCLEASE 7 LARGE SUBUNIT"/>
    <property type="match status" value="1"/>
</dbReference>
<evidence type="ECO:0000259" key="8">
    <source>
        <dbReference type="Pfam" id="PF13742"/>
    </source>
</evidence>
<evidence type="ECO:0000256" key="2">
    <source>
        <dbReference type="ARBA" id="ARBA00022722"/>
    </source>
</evidence>